<comment type="caution">
    <text evidence="1">The sequence shown here is derived from an EMBL/GenBank/DDBJ whole genome shotgun (WGS) entry which is preliminary data.</text>
</comment>
<dbReference type="AlphaFoldDB" id="A0AAP4WWE7"/>
<dbReference type="RefSeq" id="WP_303594694.1">
    <property type="nucleotide sequence ID" value="NZ_JAUORK010000019.1"/>
</dbReference>
<reference evidence="1" key="1">
    <citation type="submission" date="2023-07" db="EMBL/GenBank/DDBJ databases">
        <title>Genome content predicts the carbon catabolic preferences of heterotrophic bacteria.</title>
        <authorList>
            <person name="Gralka M."/>
        </authorList>
    </citation>
    <scope>NUCLEOTIDE SEQUENCE</scope>
    <source>
        <strain evidence="1">C2R13</strain>
    </source>
</reference>
<organism evidence="1 2">
    <name type="scientific">Cobetia amphilecti</name>
    <dbReference type="NCBI Taxonomy" id="1055104"/>
    <lineage>
        <taxon>Bacteria</taxon>
        <taxon>Pseudomonadati</taxon>
        <taxon>Pseudomonadota</taxon>
        <taxon>Gammaproteobacteria</taxon>
        <taxon>Oceanospirillales</taxon>
        <taxon>Halomonadaceae</taxon>
        <taxon>Cobetia</taxon>
    </lineage>
</organism>
<accession>A0AAP4WWE7</accession>
<protein>
    <submittedName>
        <fullName evidence="1">Uncharacterized protein</fullName>
    </submittedName>
</protein>
<dbReference type="Proteomes" id="UP001170481">
    <property type="component" value="Unassembled WGS sequence"/>
</dbReference>
<sequence length="67" mass="7532">MTHTAARQTQTPDAEQLASDIHQLEARLLKTDPKQEPTLYRSLYCTISLRQMQLLAKVSQPAASQAH</sequence>
<dbReference type="EMBL" id="JAUORK010000019">
    <property type="protein sequence ID" value="MDO6673055.1"/>
    <property type="molecule type" value="Genomic_DNA"/>
</dbReference>
<evidence type="ECO:0000313" key="2">
    <source>
        <dbReference type="Proteomes" id="UP001170481"/>
    </source>
</evidence>
<evidence type="ECO:0000313" key="1">
    <source>
        <dbReference type="EMBL" id="MDO6673055.1"/>
    </source>
</evidence>
<name>A0AAP4WWE7_9GAMM</name>
<proteinExistence type="predicted"/>
<gene>
    <name evidence="1" type="ORF">Q4535_13140</name>
</gene>